<dbReference type="RefSeq" id="WP_214506023.1">
    <property type="nucleotide sequence ID" value="NZ_JAHEPS010000001.1"/>
</dbReference>
<feature type="chain" id="PRO_5046739356" evidence="1">
    <location>
        <begin position="22"/>
        <end position="250"/>
    </location>
</feature>
<evidence type="ECO:0000313" key="2">
    <source>
        <dbReference type="EMBL" id="MBT1443868.1"/>
    </source>
</evidence>
<dbReference type="NCBIfam" id="TIGR04219">
    <property type="entry name" value="OMP_w_GlyGly"/>
    <property type="match status" value="1"/>
</dbReference>
<dbReference type="EMBL" id="JAHEPS010000001">
    <property type="protein sequence ID" value="MBT1443868.1"/>
    <property type="molecule type" value="Genomic_DNA"/>
</dbReference>
<sequence length="250" mass="26818">MQKKYLAGVVFAAMLAPAAQAATVVGFKIGADYIHADADASVSDDKGNRQSFDYSTTGQSSLWFAVEHPLPFVPNLLVRENRFESNGFKSGADFTFNGTTFNGDVGVTTDLGNTDFVLYYELLDNDILSLDVGGAWKKMDGAVRVTNANATGLPFATQKDFSDGIMMGYASGVAGVPGLGLYGFIDLLAGIDEGQVYDYTIGLGWEFDGVAVDTRVRAGYREFNFDVKGFDGITTDSSFSGYFAGVELTF</sequence>
<evidence type="ECO:0000256" key="1">
    <source>
        <dbReference type="SAM" id="SignalP"/>
    </source>
</evidence>
<name>A0ABS5V072_9GAMM</name>
<feature type="signal peptide" evidence="1">
    <location>
        <begin position="1"/>
        <end position="21"/>
    </location>
</feature>
<dbReference type="InterPro" id="IPR026387">
    <property type="entry name" value="OMP_w_GlyGly"/>
</dbReference>
<gene>
    <name evidence="2" type="ORF">KJI95_04940</name>
</gene>
<accession>A0ABS5V072</accession>
<reference evidence="2 3" key="1">
    <citation type="submission" date="2021-05" db="EMBL/GenBank/DDBJ databases">
        <title>Shewanella sp. JM162201.</title>
        <authorList>
            <person name="Xu S."/>
            <person name="Li A."/>
        </authorList>
    </citation>
    <scope>NUCLEOTIDE SEQUENCE [LARGE SCALE GENOMIC DNA]</scope>
    <source>
        <strain evidence="2 3">JM162201</strain>
    </source>
</reference>
<organism evidence="2 3">
    <name type="scientific">Shewanella jiangmenensis</name>
    <dbReference type="NCBI Taxonomy" id="2837387"/>
    <lineage>
        <taxon>Bacteria</taxon>
        <taxon>Pseudomonadati</taxon>
        <taxon>Pseudomonadota</taxon>
        <taxon>Gammaproteobacteria</taxon>
        <taxon>Alteromonadales</taxon>
        <taxon>Shewanellaceae</taxon>
        <taxon>Shewanella</taxon>
    </lineage>
</organism>
<protein>
    <submittedName>
        <fullName evidence="2">TIGR04219 family outer membrane beta-barrel protein</fullName>
    </submittedName>
</protein>
<dbReference type="Proteomes" id="UP001195903">
    <property type="component" value="Unassembled WGS sequence"/>
</dbReference>
<keyword evidence="1" id="KW-0732">Signal</keyword>
<evidence type="ECO:0000313" key="3">
    <source>
        <dbReference type="Proteomes" id="UP001195903"/>
    </source>
</evidence>
<comment type="caution">
    <text evidence="2">The sequence shown here is derived from an EMBL/GenBank/DDBJ whole genome shotgun (WGS) entry which is preliminary data.</text>
</comment>
<keyword evidence="3" id="KW-1185">Reference proteome</keyword>
<proteinExistence type="predicted"/>